<gene>
    <name evidence="2" type="ORF">GSBLH_T00004727001</name>
</gene>
<keyword evidence="3" id="KW-1185">Reference proteome</keyword>
<dbReference type="EMBL" id="FN668690">
    <property type="protein sequence ID" value="CBK25091.2"/>
    <property type="molecule type" value="Genomic_DNA"/>
</dbReference>
<dbReference type="InterPro" id="IPR000467">
    <property type="entry name" value="G_patch_dom"/>
</dbReference>
<dbReference type="OrthoDB" id="29523at2759"/>
<dbReference type="InParanoid" id="D8MAK2"/>
<proteinExistence type="predicted"/>
<dbReference type="SMART" id="SM00443">
    <property type="entry name" value="G_patch"/>
    <property type="match status" value="1"/>
</dbReference>
<evidence type="ECO:0000313" key="2">
    <source>
        <dbReference type="EMBL" id="CBK25091.2"/>
    </source>
</evidence>
<dbReference type="AlphaFoldDB" id="D8MAK2"/>
<dbReference type="GO" id="GO:0003676">
    <property type="term" value="F:nucleic acid binding"/>
    <property type="evidence" value="ECO:0007669"/>
    <property type="project" value="InterPro"/>
</dbReference>
<dbReference type="GO" id="GO:0005730">
    <property type="term" value="C:nucleolus"/>
    <property type="evidence" value="ECO:0007669"/>
    <property type="project" value="TreeGrafter"/>
</dbReference>
<dbReference type="Pfam" id="PF01585">
    <property type="entry name" value="G-patch"/>
    <property type="match status" value="1"/>
</dbReference>
<feature type="domain" description="G-patch" evidence="1">
    <location>
        <begin position="30"/>
        <end position="76"/>
    </location>
</feature>
<evidence type="ECO:0000313" key="3">
    <source>
        <dbReference type="Proteomes" id="UP000008312"/>
    </source>
</evidence>
<dbReference type="GeneID" id="24921733"/>
<evidence type="ECO:0000259" key="1">
    <source>
        <dbReference type="PROSITE" id="PS50174"/>
    </source>
</evidence>
<sequence length="145" mass="15833">MASGADIQRLGRKHMEMLSSMQNISASSGTSVYGKKILKMMGWADGEGLGKEGTGIKESIIVKKKDDEEGVGYKEEQSNKWGECWWFNAYDSAVKKIGSSSTDTDSESDSSVSVSTPKVYSDAELFAACKGRRLGMRARRSQAKD</sequence>
<dbReference type="PANTHER" id="PTHR23149">
    <property type="entry name" value="G PATCH DOMAIN CONTAINING PROTEIN"/>
    <property type="match status" value="1"/>
</dbReference>
<accession>D8MAK2</accession>
<name>D8MAK2_BLAHO</name>
<dbReference type="InterPro" id="IPR050656">
    <property type="entry name" value="PINX1"/>
</dbReference>
<organism evidence="2">
    <name type="scientific">Blastocystis hominis</name>
    <dbReference type="NCBI Taxonomy" id="12968"/>
    <lineage>
        <taxon>Eukaryota</taxon>
        <taxon>Sar</taxon>
        <taxon>Stramenopiles</taxon>
        <taxon>Bigyra</taxon>
        <taxon>Opalozoa</taxon>
        <taxon>Opalinata</taxon>
        <taxon>Blastocystidae</taxon>
        <taxon>Blastocystis</taxon>
    </lineage>
</organism>
<dbReference type="Proteomes" id="UP000008312">
    <property type="component" value="Unassembled WGS sequence"/>
</dbReference>
<dbReference type="RefSeq" id="XP_012899139.1">
    <property type="nucleotide sequence ID" value="XM_013043685.1"/>
</dbReference>
<dbReference type="OMA" id="GIVECIQ"/>
<protein>
    <recommendedName>
        <fullName evidence="1">G-patch domain-containing protein</fullName>
    </recommendedName>
</protein>
<dbReference type="PANTHER" id="PTHR23149:SF9">
    <property type="entry name" value="G PATCH DOMAIN-CONTAINING PROTEIN 4"/>
    <property type="match status" value="1"/>
</dbReference>
<dbReference type="PROSITE" id="PS50174">
    <property type="entry name" value="G_PATCH"/>
    <property type="match status" value="1"/>
</dbReference>
<reference evidence="2" key="1">
    <citation type="submission" date="2010-02" db="EMBL/GenBank/DDBJ databases">
        <title>Sequencing and annotation of the Blastocystis hominis genome.</title>
        <authorList>
            <person name="Wincker P."/>
        </authorList>
    </citation>
    <scope>NUCLEOTIDE SEQUENCE</scope>
    <source>
        <strain evidence="2">Singapore isolate B</strain>
    </source>
</reference>